<protein>
    <recommendedName>
        <fullName evidence="1">Ubiquinone biosynthesis accessory factor UbiK</fullName>
    </recommendedName>
</protein>
<dbReference type="HAMAP" id="MF_02216">
    <property type="entry name" value="UbiK"/>
    <property type="match status" value="1"/>
</dbReference>
<comment type="subcellular location">
    <subcellularLocation>
        <location evidence="1">Cytoplasm</location>
    </subcellularLocation>
</comment>
<comment type="pathway">
    <text evidence="1">Cofactor biosynthesis; ubiquinone biosynthesis.</text>
</comment>
<dbReference type="PANTHER" id="PTHR38040:SF1">
    <property type="entry name" value="UBIQUINONE BIOSYNTHESIS ACCESSORY FACTOR UBIK"/>
    <property type="match status" value="1"/>
</dbReference>
<dbReference type="EMBL" id="FOUB01000015">
    <property type="protein sequence ID" value="SFM15303.1"/>
    <property type="molecule type" value="Genomic_DNA"/>
</dbReference>
<keyword evidence="1" id="KW-0831">Ubiquinone biosynthesis</keyword>
<name>A0A1I4NJG6_9PROT</name>
<dbReference type="AlphaFoldDB" id="A0A1I4NJG6"/>
<dbReference type="PANTHER" id="PTHR38040">
    <property type="entry name" value="UBIQUINONE BIOSYNTHESIS ACCESSORY FACTOR UBIK"/>
    <property type="match status" value="1"/>
</dbReference>
<dbReference type="OrthoDB" id="5297354at2"/>
<sequence length="111" mass="12465">MVNKNVLDEIGSKISEIIAQSPAKDIERNMRAMLTSMLSRLDVVTREEFDVQQEVLKRTRAKLTELEEKVAALENQLKATTSVTTPSEVNYENQLKPTTSATTTSDMNYEG</sequence>
<gene>
    <name evidence="1" type="primary">ubiK</name>
    <name evidence="3" type="ORF">SAMN05421863_101517</name>
</gene>
<dbReference type="GO" id="GO:0005737">
    <property type="term" value="C:cytoplasm"/>
    <property type="evidence" value="ECO:0007669"/>
    <property type="project" value="UniProtKB-SubCell"/>
</dbReference>
<accession>A0A1I4NJG6</accession>
<dbReference type="Pfam" id="PF04380">
    <property type="entry name" value="BMFP"/>
    <property type="match status" value="1"/>
</dbReference>
<evidence type="ECO:0000256" key="2">
    <source>
        <dbReference type="SAM" id="MobiDB-lite"/>
    </source>
</evidence>
<evidence type="ECO:0000256" key="1">
    <source>
        <dbReference type="HAMAP-Rule" id="MF_02216"/>
    </source>
</evidence>
<feature type="region of interest" description="Disordered" evidence="2">
    <location>
        <begin position="82"/>
        <end position="111"/>
    </location>
</feature>
<dbReference type="Proteomes" id="UP000183287">
    <property type="component" value="Unassembled WGS sequence"/>
</dbReference>
<dbReference type="InterPro" id="IPR007475">
    <property type="entry name" value="UbiK"/>
</dbReference>
<proteinExistence type="inferred from homology"/>
<evidence type="ECO:0000313" key="4">
    <source>
        <dbReference type="Proteomes" id="UP000183287"/>
    </source>
</evidence>
<organism evidence="3 4">
    <name type="scientific">Nitrosomonas communis</name>
    <dbReference type="NCBI Taxonomy" id="44574"/>
    <lineage>
        <taxon>Bacteria</taxon>
        <taxon>Pseudomonadati</taxon>
        <taxon>Pseudomonadota</taxon>
        <taxon>Betaproteobacteria</taxon>
        <taxon>Nitrosomonadales</taxon>
        <taxon>Nitrosomonadaceae</taxon>
        <taxon>Nitrosomonas</taxon>
    </lineage>
</organism>
<reference evidence="4" key="1">
    <citation type="submission" date="2016-10" db="EMBL/GenBank/DDBJ databases">
        <authorList>
            <person name="Varghese N."/>
            <person name="Submissions S."/>
        </authorList>
    </citation>
    <scope>NUCLEOTIDE SEQUENCE [LARGE SCALE GENOMIC DNA]</scope>
    <source>
        <strain evidence="4">Nm44</strain>
    </source>
</reference>
<keyword evidence="1" id="KW-0963">Cytoplasm</keyword>
<comment type="function">
    <text evidence="1">Required for efficient ubiquinone (coenzyme Q) biosynthesis. UbiK is probably an accessory factor of Ubi enzymes and facilitates ubiquinone biosynthesis by acting as an assembly factor, a targeting factor, or both.</text>
</comment>
<dbReference type="RefSeq" id="WP_083398388.1">
    <property type="nucleotide sequence ID" value="NZ_FOUB01000015.1"/>
</dbReference>
<comment type="similarity">
    <text evidence="1">Belongs to the UbiK family.</text>
</comment>
<evidence type="ECO:0000313" key="3">
    <source>
        <dbReference type="EMBL" id="SFM15303.1"/>
    </source>
</evidence>
<keyword evidence="4" id="KW-1185">Reference proteome</keyword>
<dbReference type="UniPathway" id="UPA00232"/>
<dbReference type="GO" id="GO:0006744">
    <property type="term" value="P:ubiquinone biosynthetic process"/>
    <property type="evidence" value="ECO:0007669"/>
    <property type="project" value="UniProtKB-UniRule"/>
</dbReference>